<dbReference type="Proteomes" id="UP000053424">
    <property type="component" value="Unassembled WGS sequence"/>
</dbReference>
<dbReference type="EMBL" id="KN831781">
    <property type="protein sequence ID" value="KIM41057.1"/>
    <property type="molecule type" value="Genomic_DNA"/>
</dbReference>
<name>A0A0C2YJ38_HEBCY</name>
<evidence type="ECO:0000313" key="1">
    <source>
        <dbReference type="EMBL" id="KIM41057.1"/>
    </source>
</evidence>
<dbReference type="AlphaFoldDB" id="A0A0C2YJ38"/>
<organism evidence="1 2">
    <name type="scientific">Hebeloma cylindrosporum</name>
    <dbReference type="NCBI Taxonomy" id="76867"/>
    <lineage>
        <taxon>Eukaryota</taxon>
        <taxon>Fungi</taxon>
        <taxon>Dikarya</taxon>
        <taxon>Basidiomycota</taxon>
        <taxon>Agaricomycotina</taxon>
        <taxon>Agaricomycetes</taxon>
        <taxon>Agaricomycetidae</taxon>
        <taxon>Agaricales</taxon>
        <taxon>Agaricineae</taxon>
        <taxon>Hymenogastraceae</taxon>
        <taxon>Hebeloma</taxon>
    </lineage>
</organism>
<dbReference type="HOGENOM" id="CLU_1927874_0_0_1"/>
<accession>A0A0C2YJ38</accession>
<keyword evidence="2" id="KW-1185">Reference proteome</keyword>
<sequence>MMCHRRCGFLTSTRRLSFFARFQGNPNENEIPTNGVIECVIQLYNYSNIQGLHIDFGDLRFRHRNPSSCPSGQPRPYVTSPVFIYGGAAPLHMLCTYFCRIVSNRLHKRSVDAHFPTMGKGTKRNVNGALL</sequence>
<reference evidence="1 2" key="1">
    <citation type="submission" date="2014-04" db="EMBL/GenBank/DDBJ databases">
        <authorList>
            <consortium name="DOE Joint Genome Institute"/>
            <person name="Kuo A."/>
            <person name="Gay G."/>
            <person name="Dore J."/>
            <person name="Kohler A."/>
            <person name="Nagy L.G."/>
            <person name="Floudas D."/>
            <person name="Copeland A."/>
            <person name="Barry K.W."/>
            <person name="Cichocki N."/>
            <person name="Veneault-Fourrey C."/>
            <person name="LaButti K."/>
            <person name="Lindquist E.A."/>
            <person name="Lipzen A."/>
            <person name="Lundell T."/>
            <person name="Morin E."/>
            <person name="Murat C."/>
            <person name="Sun H."/>
            <person name="Tunlid A."/>
            <person name="Henrissat B."/>
            <person name="Grigoriev I.V."/>
            <person name="Hibbett D.S."/>
            <person name="Martin F."/>
            <person name="Nordberg H.P."/>
            <person name="Cantor M.N."/>
            <person name="Hua S.X."/>
        </authorList>
    </citation>
    <scope>NUCLEOTIDE SEQUENCE [LARGE SCALE GENOMIC DNA]</scope>
    <source>
        <strain evidence="2">h7</strain>
    </source>
</reference>
<gene>
    <name evidence="1" type="ORF">M413DRAFT_158712</name>
</gene>
<evidence type="ECO:0000313" key="2">
    <source>
        <dbReference type="Proteomes" id="UP000053424"/>
    </source>
</evidence>
<proteinExistence type="predicted"/>
<reference evidence="2" key="2">
    <citation type="submission" date="2015-01" db="EMBL/GenBank/DDBJ databases">
        <title>Evolutionary Origins and Diversification of the Mycorrhizal Mutualists.</title>
        <authorList>
            <consortium name="DOE Joint Genome Institute"/>
            <consortium name="Mycorrhizal Genomics Consortium"/>
            <person name="Kohler A."/>
            <person name="Kuo A."/>
            <person name="Nagy L.G."/>
            <person name="Floudas D."/>
            <person name="Copeland A."/>
            <person name="Barry K.W."/>
            <person name="Cichocki N."/>
            <person name="Veneault-Fourrey C."/>
            <person name="LaButti K."/>
            <person name="Lindquist E.A."/>
            <person name="Lipzen A."/>
            <person name="Lundell T."/>
            <person name="Morin E."/>
            <person name="Murat C."/>
            <person name="Riley R."/>
            <person name="Ohm R."/>
            <person name="Sun H."/>
            <person name="Tunlid A."/>
            <person name="Henrissat B."/>
            <person name="Grigoriev I.V."/>
            <person name="Hibbett D.S."/>
            <person name="Martin F."/>
        </authorList>
    </citation>
    <scope>NUCLEOTIDE SEQUENCE [LARGE SCALE GENOMIC DNA]</scope>
    <source>
        <strain evidence="2">h7</strain>
    </source>
</reference>
<protein>
    <submittedName>
        <fullName evidence="1">Uncharacterized protein</fullName>
    </submittedName>
</protein>